<evidence type="ECO:0000313" key="1">
    <source>
        <dbReference type="EMBL" id="MBB4861051.1"/>
    </source>
</evidence>
<dbReference type="EMBL" id="JACHLR010000049">
    <property type="protein sequence ID" value="MBB4861051.1"/>
    <property type="molecule type" value="Genomic_DNA"/>
</dbReference>
<organism evidence="1 2">
    <name type="scientific">Novosphingobium chloroacetimidivorans</name>
    <dbReference type="NCBI Taxonomy" id="1428314"/>
    <lineage>
        <taxon>Bacteria</taxon>
        <taxon>Pseudomonadati</taxon>
        <taxon>Pseudomonadota</taxon>
        <taxon>Alphaproteobacteria</taxon>
        <taxon>Sphingomonadales</taxon>
        <taxon>Sphingomonadaceae</taxon>
        <taxon>Novosphingobium</taxon>
    </lineage>
</organism>
<gene>
    <name evidence="1" type="ORF">HNO88_004399</name>
</gene>
<evidence type="ECO:0000313" key="2">
    <source>
        <dbReference type="Proteomes" id="UP000555448"/>
    </source>
</evidence>
<sequence>MLRFRQMKTLQKFASVHANIHNHFNLERHLIDSKDLQGTPISCLG</sequence>
<dbReference type="Proteomes" id="UP000555448">
    <property type="component" value="Unassembled WGS sequence"/>
</dbReference>
<comment type="caution">
    <text evidence="1">The sequence shown here is derived from an EMBL/GenBank/DDBJ whole genome shotgun (WGS) entry which is preliminary data.</text>
</comment>
<keyword evidence="2" id="KW-1185">Reference proteome</keyword>
<proteinExistence type="predicted"/>
<protein>
    <submittedName>
        <fullName evidence="1">Uncharacterized protein</fullName>
    </submittedName>
</protein>
<name>A0A7W7NY33_9SPHN</name>
<dbReference type="AlphaFoldDB" id="A0A7W7NY33"/>
<accession>A0A7W7NY33</accession>
<reference evidence="1 2" key="1">
    <citation type="submission" date="2020-08" db="EMBL/GenBank/DDBJ databases">
        <title>Functional genomics of gut bacteria from endangered species of beetles.</title>
        <authorList>
            <person name="Carlos-Shanley C."/>
        </authorList>
    </citation>
    <scope>NUCLEOTIDE SEQUENCE [LARGE SCALE GENOMIC DNA]</scope>
    <source>
        <strain evidence="1 2">S00245</strain>
    </source>
</reference>